<accession>A0A699YMW8</accession>
<proteinExistence type="predicted"/>
<dbReference type="AlphaFoldDB" id="A0A699YMW8"/>
<comment type="caution">
    <text evidence="1">The sequence shown here is derived from an EMBL/GenBank/DDBJ whole genome shotgun (WGS) entry which is preliminary data.</text>
</comment>
<sequence>MQLAMQPGKRSAEPHNGSSQVAWLDGLKTCHKRLIHPFNPDLASEHAIECIARHEKLEAHLRSAAVECGICYERAIRTCPICRV</sequence>
<dbReference type="EMBL" id="BLLF01000334">
    <property type="protein sequence ID" value="GFH10655.1"/>
    <property type="molecule type" value="Genomic_DNA"/>
</dbReference>
<reference evidence="1 2" key="1">
    <citation type="submission" date="2020-02" db="EMBL/GenBank/DDBJ databases">
        <title>Draft genome sequence of Haematococcus lacustris strain NIES-144.</title>
        <authorList>
            <person name="Morimoto D."/>
            <person name="Nakagawa S."/>
            <person name="Yoshida T."/>
            <person name="Sawayama S."/>
        </authorList>
    </citation>
    <scope>NUCLEOTIDE SEQUENCE [LARGE SCALE GENOMIC DNA]</scope>
    <source>
        <strain evidence="1 2">NIES-144</strain>
    </source>
</reference>
<evidence type="ECO:0000313" key="1">
    <source>
        <dbReference type="EMBL" id="GFH10655.1"/>
    </source>
</evidence>
<evidence type="ECO:0000313" key="2">
    <source>
        <dbReference type="Proteomes" id="UP000485058"/>
    </source>
</evidence>
<keyword evidence="2" id="KW-1185">Reference proteome</keyword>
<protein>
    <submittedName>
        <fullName evidence="1">Uncharacterized protein</fullName>
    </submittedName>
</protein>
<organism evidence="1 2">
    <name type="scientific">Haematococcus lacustris</name>
    <name type="common">Green alga</name>
    <name type="synonym">Haematococcus pluvialis</name>
    <dbReference type="NCBI Taxonomy" id="44745"/>
    <lineage>
        <taxon>Eukaryota</taxon>
        <taxon>Viridiplantae</taxon>
        <taxon>Chlorophyta</taxon>
        <taxon>core chlorophytes</taxon>
        <taxon>Chlorophyceae</taxon>
        <taxon>CS clade</taxon>
        <taxon>Chlamydomonadales</taxon>
        <taxon>Haematococcaceae</taxon>
        <taxon>Haematococcus</taxon>
    </lineage>
</organism>
<dbReference type="Proteomes" id="UP000485058">
    <property type="component" value="Unassembled WGS sequence"/>
</dbReference>
<name>A0A699YMW8_HAELA</name>
<gene>
    <name evidence="1" type="ORF">HaLaN_06006</name>
</gene>